<comment type="caution">
    <text evidence="2">The sequence shown here is derived from an EMBL/GenBank/DDBJ whole genome shotgun (WGS) entry which is preliminary data.</text>
</comment>
<organism evidence="2">
    <name type="scientific">bioreactor metagenome</name>
    <dbReference type="NCBI Taxonomy" id="1076179"/>
    <lineage>
        <taxon>unclassified sequences</taxon>
        <taxon>metagenomes</taxon>
        <taxon>ecological metagenomes</taxon>
    </lineage>
</organism>
<sequence>MNPVEHRQHDIGQEVDRKPAQPHDFGRHIVERPQRFRLLGADEIIELDFPDRLRRELERADLGSGGENVTLGLDRILDPVDRQRQRGIGFQQHRKETVADSDPTHRQPVHVGEFAGLGVS</sequence>
<dbReference type="EMBL" id="VSSQ01065446">
    <property type="protein sequence ID" value="MPN18161.1"/>
    <property type="molecule type" value="Genomic_DNA"/>
</dbReference>
<dbReference type="AlphaFoldDB" id="A0A645FUI9"/>
<evidence type="ECO:0000256" key="1">
    <source>
        <dbReference type="SAM" id="MobiDB-lite"/>
    </source>
</evidence>
<evidence type="ECO:0000313" key="2">
    <source>
        <dbReference type="EMBL" id="MPN18161.1"/>
    </source>
</evidence>
<feature type="region of interest" description="Disordered" evidence="1">
    <location>
        <begin position="86"/>
        <end position="120"/>
    </location>
</feature>
<name>A0A645FUI9_9ZZZZ</name>
<feature type="compositionally biased region" description="Basic and acidic residues" evidence="1">
    <location>
        <begin position="93"/>
        <end position="105"/>
    </location>
</feature>
<gene>
    <name evidence="2" type="ORF">SDC9_165519</name>
</gene>
<accession>A0A645FUI9</accession>
<protein>
    <submittedName>
        <fullName evidence="2">Uncharacterized protein</fullName>
    </submittedName>
</protein>
<reference evidence="2" key="1">
    <citation type="submission" date="2019-08" db="EMBL/GenBank/DDBJ databases">
        <authorList>
            <person name="Kucharzyk K."/>
            <person name="Murdoch R.W."/>
            <person name="Higgins S."/>
            <person name="Loffler F."/>
        </authorList>
    </citation>
    <scope>NUCLEOTIDE SEQUENCE</scope>
</reference>
<feature type="region of interest" description="Disordered" evidence="1">
    <location>
        <begin position="1"/>
        <end position="27"/>
    </location>
</feature>
<proteinExistence type="predicted"/>